<dbReference type="Gene3D" id="3.40.50.1820">
    <property type="entry name" value="alpha/beta hydrolase"/>
    <property type="match status" value="1"/>
</dbReference>
<accession>A0A2L0ETC3</accession>
<dbReference type="InterPro" id="IPR029058">
    <property type="entry name" value="AB_hydrolase_fold"/>
</dbReference>
<dbReference type="Proteomes" id="UP000238348">
    <property type="component" value="Chromosome"/>
</dbReference>
<dbReference type="GO" id="GO:0106435">
    <property type="term" value="F:carboxylesterase activity"/>
    <property type="evidence" value="ECO:0007669"/>
    <property type="project" value="UniProtKB-EC"/>
</dbReference>
<name>A0A2L0ETC3_SORCE</name>
<protein>
    <submittedName>
        <fullName evidence="3">Carboxylesterase</fullName>
        <ecNumber evidence="3">3.1.1.1</ecNumber>
    </submittedName>
</protein>
<organism evidence="3 4">
    <name type="scientific">Sorangium cellulosum</name>
    <name type="common">Polyangium cellulosum</name>
    <dbReference type="NCBI Taxonomy" id="56"/>
    <lineage>
        <taxon>Bacteria</taxon>
        <taxon>Pseudomonadati</taxon>
        <taxon>Myxococcota</taxon>
        <taxon>Polyangia</taxon>
        <taxon>Polyangiales</taxon>
        <taxon>Polyangiaceae</taxon>
        <taxon>Sorangium</taxon>
    </lineage>
</organism>
<dbReference type="SUPFAM" id="SSF53474">
    <property type="entry name" value="alpha/beta-Hydrolases"/>
    <property type="match status" value="1"/>
</dbReference>
<gene>
    <name evidence="3" type="ORF">SOCE26_039620</name>
</gene>
<evidence type="ECO:0000313" key="3">
    <source>
        <dbReference type="EMBL" id="AUX42529.1"/>
    </source>
</evidence>
<dbReference type="OrthoDB" id="5524362at2"/>
<dbReference type="Pfam" id="PF12697">
    <property type="entry name" value="Abhydrolase_6"/>
    <property type="match status" value="1"/>
</dbReference>
<dbReference type="AlphaFoldDB" id="A0A2L0ETC3"/>
<proteinExistence type="predicted"/>
<evidence type="ECO:0000256" key="1">
    <source>
        <dbReference type="SAM" id="SignalP"/>
    </source>
</evidence>
<keyword evidence="3" id="KW-0378">Hydrolase</keyword>
<evidence type="ECO:0000313" key="4">
    <source>
        <dbReference type="Proteomes" id="UP000238348"/>
    </source>
</evidence>
<dbReference type="EMBL" id="CP012673">
    <property type="protein sequence ID" value="AUX42529.1"/>
    <property type="molecule type" value="Genomic_DNA"/>
</dbReference>
<feature type="chain" id="PRO_5014597265" evidence="1">
    <location>
        <begin position="23"/>
        <end position="333"/>
    </location>
</feature>
<dbReference type="RefSeq" id="WP_159397093.1">
    <property type="nucleotide sequence ID" value="NZ_CP012673.1"/>
</dbReference>
<keyword evidence="1" id="KW-0732">Signal</keyword>
<dbReference type="EC" id="3.1.1.1" evidence="3"/>
<feature type="domain" description="AB hydrolase-1" evidence="2">
    <location>
        <begin position="71"/>
        <end position="311"/>
    </location>
</feature>
<evidence type="ECO:0000259" key="2">
    <source>
        <dbReference type="Pfam" id="PF12697"/>
    </source>
</evidence>
<feature type="signal peptide" evidence="1">
    <location>
        <begin position="1"/>
        <end position="22"/>
    </location>
</feature>
<reference evidence="3 4" key="1">
    <citation type="submission" date="2015-09" db="EMBL/GenBank/DDBJ databases">
        <title>Sorangium comparison.</title>
        <authorList>
            <person name="Zaburannyi N."/>
            <person name="Bunk B."/>
            <person name="Overmann J."/>
            <person name="Mueller R."/>
        </authorList>
    </citation>
    <scope>NUCLEOTIDE SEQUENCE [LARGE SCALE GENOMIC DNA]</scope>
    <source>
        <strain evidence="3 4">So ce26</strain>
    </source>
</reference>
<dbReference type="InterPro" id="IPR000073">
    <property type="entry name" value="AB_hydrolase_1"/>
</dbReference>
<sequence>MKTAHRAIRPFLTVLIAFAALALVALRPAEATPQIRVKEVTFPVTLSDGNTYSIAGRLYYHRSYRNKTLQVAIHGASYNHRYWDAPTVDGHPYSYARFMALLNYAVLAIDQIGSGESSRPAGDFVTLQEAGSGVHQVLDSLRGNDNPLGHTFDEIVLVGHSLGSITATYVQGAYGDADALVTTGMGHVPVPSPFPPDLLAVLLQQPYITLPPEARAALFYNPLLADPDVIALDNAQLLDELPRGLATSVLPFQYDPAVTLVDQVTSPVLVQLGELDPVAPGSTADLEDDAWTSTSDVTVQVLPAMGHDFNLHLHNFLSWIPIHGWIAGTLGWP</sequence>